<name>A0AAN9B3U3_9CAEN</name>
<comment type="caution">
    <text evidence="2">The sequence shown here is derived from an EMBL/GenBank/DDBJ whole genome shotgun (WGS) entry which is preliminary data.</text>
</comment>
<dbReference type="InterPro" id="IPR015834">
    <property type="entry name" value="UCP016642"/>
</dbReference>
<dbReference type="AlphaFoldDB" id="A0AAN9B3U3"/>
<dbReference type="EMBL" id="JBAMIC010000012">
    <property type="protein sequence ID" value="KAK7098775.1"/>
    <property type="molecule type" value="Genomic_DNA"/>
</dbReference>
<evidence type="ECO:0000259" key="1">
    <source>
        <dbReference type="Pfam" id="PF09825"/>
    </source>
</evidence>
<evidence type="ECO:0000313" key="2">
    <source>
        <dbReference type="EMBL" id="KAK7098775.1"/>
    </source>
</evidence>
<dbReference type="GO" id="GO:0004077">
    <property type="term" value="F:biotin--[biotin carboxyl-carrier protein] ligase activity"/>
    <property type="evidence" value="ECO:0007669"/>
    <property type="project" value="TreeGrafter"/>
</dbReference>
<sequence>MGQEVYVYEGPGAAMVSSNLLLSALQRCLCPRSHSIEHISPQQIKLGKWRESCAALVLGGGYDMGFLKSLGAEGADMIRDYVMQGGTYIGMCAGAYFACDYIEFEKGTKMEVCGDRPLKFYPGKCTGSIVSNFKYDSEQGAAALPITIPAKTLPGFANDCTLQAYVNGGGFFSPNSSRERFPHVQNVQNLALFDTFGGRPPAVVKCDVGQKGGVALLSSPHVDFSAFELDPTDKYLMKFQRELRNDDRVRERFLKSFLELGKLRVKVNSSL</sequence>
<gene>
    <name evidence="2" type="ORF">V1264_003011</name>
</gene>
<feature type="domain" description="Biotin-protein ligase N-terminal" evidence="1">
    <location>
        <begin position="4"/>
        <end position="266"/>
    </location>
</feature>
<dbReference type="Gene3D" id="3.40.50.880">
    <property type="match status" value="1"/>
</dbReference>
<dbReference type="PANTHER" id="PTHR12835">
    <property type="entry name" value="BIOTIN PROTEIN LIGASE"/>
    <property type="match status" value="1"/>
</dbReference>
<reference evidence="2 3" key="1">
    <citation type="submission" date="2024-02" db="EMBL/GenBank/DDBJ databases">
        <title>Chromosome-scale genome assembly of the rough periwinkle Littorina saxatilis.</title>
        <authorList>
            <person name="De Jode A."/>
            <person name="Faria R."/>
            <person name="Formenti G."/>
            <person name="Sims Y."/>
            <person name="Smith T.P."/>
            <person name="Tracey A."/>
            <person name="Wood J.M.D."/>
            <person name="Zagrodzka Z.B."/>
            <person name="Johannesson K."/>
            <person name="Butlin R.K."/>
            <person name="Leder E.H."/>
        </authorList>
    </citation>
    <scope>NUCLEOTIDE SEQUENCE [LARGE SCALE GENOMIC DNA]</scope>
    <source>
        <strain evidence="2">Snail1</strain>
        <tissue evidence="2">Muscle</tissue>
    </source>
</reference>
<dbReference type="Pfam" id="PF09825">
    <property type="entry name" value="BPL_N"/>
    <property type="match status" value="1"/>
</dbReference>
<dbReference type="GO" id="GO:0005737">
    <property type="term" value="C:cytoplasm"/>
    <property type="evidence" value="ECO:0007669"/>
    <property type="project" value="TreeGrafter"/>
</dbReference>
<evidence type="ECO:0000313" key="3">
    <source>
        <dbReference type="Proteomes" id="UP001374579"/>
    </source>
</evidence>
<keyword evidence="3" id="KW-1185">Reference proteome</keyword>
<organism evidence="2 3">
    <name type="scientific">Littorina saxatilis</name>
    <dbReference type="NCBI Taxonomy" id="31220"/>
    <lineage>
        <taxon>Eukaryota</taxon>
        <taxon>Metazoa</taxon>
        <taxon>Spiralia</taxon>
        <taxon>Lophotrochozoa</taxon>
        <taxon>Mollusca</taxon>
        <taxon>Gastropoda</taxon>
        <taxon>Caenogastropoda</taxon>
        <taxon>Littorinimorpha</taxon>
        <taxon>Littorinoidea</taxon>
        <taxon>Littorinidae</taxon>
        <taxon>Littorina</taxon>
    </lineage>
</organism>
<accession>A0AAN9B3U3</accession>
<proteinExistence type="predicted"/>
<dbReference type="Proteomes" id="UP001374579">
    <property type="component" value="Unassembled WGS sequence"/>
</dbReference>
<dbReference type="SUPFAM" id="SSF52317">
    <property type="entry name" value="Class I glutamine amidotransferase-like"/>
    <property type="match status" value="1"/>
</dbReference>
<dbReference type="PANTHER" id="PTHR12835:SF5">
    <property type="entry name" value="BIOTIN--PROTEIN LIGASE"/>
    <property type="match status" value="1"/>
</dbReference>
<protein>
    <recommendedName>
        <fullName evidence="1">Biotin-protein ligase N-terminal domain-containing protein</fullName>
    </recommendedName>
</protein>
<dbReference type="InterPro" id="IPR029062">
    <property type="entry name" value="Class_I_gatase-like"/>
</dbReference>
<dbReference type="InterPro" id="IPR019197">
    <property type="entry name" value="Biotin-prot_ligase_N"/>
</dbReference>
<dbReference type="PIRSF" id="PIRSF016642">
    <property type="entry name" value="UCP016642"/>
    <property type="match status" value="1"/>
</dbReference>